<sequence>MQKRNQIFQQLGLLLLAVVLVASCQKDGGYINYVKQPPQIDANVYDYLQSKPGVYDSMVLVIDRVGLKRILSSTKVTVFALTNASYTAALRNLNILRQKQGKAPVSLSSLDQQHLDTLMCRYIVPGFFTTDSLVAFPDGFTTTSLKYGGGANMQLFTETASGMAAGGPKYIIYSDTKGSFYINKWVRANTMSMDTYLRNGVVHVLSGDHEFGFNEFITRFNK</sequence>
<dbReference type="EMBL" id="FRBL01000004">
    <property type="protein sequence ID" value="SHL58225.1"/>
    <property type="molecule type" value="Genomic_DNA"/>
</dbReference>
<dbReference type="InterPro" id="IPR036378">
    <property type="entry name" value="FAS1_dom_sf"/>
</dbReference>
<protein>
    <recommendedName>
        <fullName evidence="3">Fasciclin domain-containing protein</fullName>
    </recommendedName>
</protein>
<dbReference type="RefSeq" id="WP_073080589.1">
    <property type="nucleotide sequence ID" value="NZ_FRBL01000004.1"/>
</dbReference>
<dbReference type="Proteomes" id="UP000184420">
    <property type="component" value="Unassembled WGS sequence"/>
</dbReference>
<proteinExistence type="predicted"/>
<accession>A0A1M7BT73</accession>
<dbReference type="PROSITE" id="PS51257">
    <property type="entry name" value="PROKAR_LIPOPROTEIN"/>
    <property type="match status" value="1"/>
</dbReference>
<evidence type="ECO:0000313" key="2">
    <source>
        <dbReference type="Proteomes" id="UP000184420"/>
    </source>
</evidence>
<dbReference type="STRING" id="1419482.SAMN05444266_10456"/>
<dbReference type="AlphaFoldDB" id="A0A1M7BT73"/>
<dbReference type="SUPFAM" id="SSF82153">
    <property type="entry name" value="FAS1 domain"/>
    <property type="match status" value="1"/>
</dbReference>
<gene>
    <name evidence="1" type="ORF">SAMN05444266_10456</name>
</gene>
<keyword evidence="2" id="KW-1185">Reference proteome</keyword>
<dbReference type="Gene3D" id="2.30.180.10">
    <property type="entry name" value="FAS1 domain"/>
    <property type="match status" value="1"/>
</dbReference>
<dbReference type="OrthoDB" id="654858at2"/>
<evidence type="ECO:0000313" key="1">
    <source>
        <dbReference type="EMBL" id="SHL58225.1"/>
    </source>
</evidence>
<name>A0A1M7BT73_9BACT</name>
<evidence type="ECO:0008006" key="3">
    <source>
        <dbReference type="Google" id="ProtNLM"/>
    </source>
</evidence>
<reference evidence="1 2" key="1">
    <citation type="submission" date="2016-11" db="EMBL/GenBank/DDBJ databases">
        <authorList>
            <person name="Jaros S."/>
            <person name="Januszkiewicz K."/>
            <person name="Wedrychowicz H."/>
        </authorList>
    </citation>
    <scope>NUCLEOTIDE SEQUENCE [LARGE SCALE GENOMIC DNA]</scope>
    <source>
        <strain evidence="1 2">DSM 27406</strain>
    </source>
</reference>
<organism evidence="1 2">
    <name type="scientific">Chitinophaga jiangningensis</name>
    <dbReference type="NCBI Taxonomy" id="1419482"/>
    <lineage>
        <taxon>Bacteria</taxon>
        <taxon>Pseudomonadati</taxon>
        <taxon>Bacteroidota</taxon>
        <taxon>Chitinophagia</taxon>
        <taxon>Chitinophagales</taxon>
        <taxon>Chitinophagaceae</taxon>
        <taxon>Chitinophaga</taxon>
    </lineage>
</organism>